<evidence type="ECO:0000313" key="2">
    <source>
        <dbReference type="EMBL" id="KIN99907.1"/>
    </source>
</evidence>
<organism evidence="2 3">
    <name type="scientific">Pisolithus tinctorius Marx 270</name>
    <dbReference type="NCBI Taxonomy" id="870435"/>
    <lineage>
        <taxon>Eukaryota</taxon>
        <taxon>Fungi</taxon>
        <taxon>Dikarya</taxon>
        <taxon>Basidiomycota</taxon>
        <taxon>Agaricomycotina</taxon>
        <taxon>Agaricomycetes</taxon>
        <taxon>Agaricomycetidae</taxon>
        <taxon>Boletales</taxon>
        <taxon>Sclerodermatineae</taxon>
        <taxon>Pisolithaceae</taxon>
        <taxon>Pisolithus</taxon>
    </lineage>
</organism>
<keyword evidence="3" id="KW-1185">Reference proteome</keyword>
<protein>
    <submittedName>
        <fullName evidence="2">Uncharacterized protein</fullName>
    </submittedName>
</protein>
<proteinExistence type="predicted"/>
<dbReference type="InParanoid" id="A0A0C3ISP1"/>
<evidence type="ECO:0000256" key="1">
    <source>
        <dbReference type="SAM" id="MobiDB-lite"/>
    </source>
</evidence>
<gene>
    <name evidence="2" type="ORF">M404DRAFT_29960</name>
</gene>
<reference evidence="3" key="2">
    <citation type="submission" date="2015-01" db="EMBL/GenBank/DDBJ databases">
        <title>Evolutionary Origins and Diversification of the Mycorrhizal Mutualists.</title>
        <authorList>
            <consortium name="DOE Joint Genome Institute"/>
            <consortium name="Mycorrhizal Genomics Consortium"/>
            <person name="Kohler A."/>
            <person name="Kuo A."/>
            <person name="Nagy L.G."/>
            <person name="Floudas D."/>
            <person name="Copeland A."/>
            <person name="Barry K.W."/>
            <person name="Cichocki N."/>
            <person name="Veneault-Fourrey C."/>
            <person name="LaButti K."/>
            <person name="Lindquist E.A."/>
            <person name="Lipzen A."/>
            <person name="Lundell T."/>
            <person name="Morin E."/>
            <person name="Murat C."/>
            <person name="Riley R."/>
            <person name="Ohm R."/>
            <person name="Sun H."/>
            <person name="Tunlid A."/>
            <person name="Henrissat B."/>
            <person name="Grigoriev I.V."/>
            <person name="Hibbett D.S."/>
            <person name="Martin F."/>
        </authorList>
    </citation>
    <scope>NUCLEOTIDE SEQUENCE [LARGE SCALE GENOMIC DNA]</scope>
    <source>
        <strain evidence="3">Marx 270</strain>
    </source>
</reference>
<evidence type="ECO:0000313" key="3">
    <source>
        <dbReference type="Proteomes" id="UP000054217"/>
    </source>
</evidence>
<dbReference type="HOGENOM" id="CLU_033557_2_0_1"/>
<dbReference type="AlphaFoldDB" id="A0A0C3ISP1"/>
<name>A0A0C3ISP1_PISTI</name>
<feature type="region of interest" description="Disordered" evidence="1">
    <location>
        <begin position="279"/>
        <end position="308"/>
    </location>
</feature>
<sequence length="363" mass="40032">MLYLSQAVSNAIDVDNKVNYKDMVKRICSIHPGPTKIYVNMKHVEKLPTINGSGDKSNLSGEDSGKQKHSDLNMCLAQWHMKLLSWYKNENNKGMTYIRPVGPIPLSPVMVLDWCHALDEGQATLSVPPNLESFNWSNKVPFLHPAHKVQAQASQNIDINSITGVLLLQTLANSGLFSPSVSSACTSPVPPPVTPTHIPQDPPISPPVPSPSHLSHFLCYAETNLSVCNTTLYEWELELQSIGPDILMDINDQTLARAGITTGDIIHLKKGSLLWWNGPDAKRKHSNTGASSGNEQVGQASSPPTRPLKKITYEKRFKDGGGCHFTASPMTINKDDDGSKLAPLDYDLYYHCTPRSSQRQMQR</sequence>
<feature type="compositionally biased region" description="Polar residues" evidence="1">
    <location>
        <begin position="287"/>
        <end position="303"/>
    </location>
</feature>
<dbReference type="Proteomes" id="UP000054217">
    <property type="component" value="Unassembled WGS sequence"/>
</dbReference>
<reference evidence="2 3" key="1">
    <citation type="submission" date="2014-04" db="EMBL/GenBank/DDBJ databases">
        <authorList>
            <consortium name="DOE Joint Genome Institute"/>
            <person name="Kuo A."/>
            <person name="Kohler A."/>
            <person name="Costa M.D."/>
            <person name="Nagy L.G."/>
            <person name="Floudas D."/>
            <person name="Copeland A."/>
            <person name="Barry K.W."/>
            <person name="Cichocki N."/>
            <person name="Veneault-Fourrey C."/>
            <person name="LaButti K."/>
            <person name="Lindquist E.A."/>
            <person name="Lipzen A."/>
            <person name="Lundell T."/>
            <person name="Morin E."/>
            <person name="Murat C."/>
            <person name="Sun H."/>
            <person name="Tunlid A."/>
            <person name="Henrissat B."/>
            <person name="Grigoriev I.V."/>
            <person name="Hibbett D.S."/>
            <person name="Martin F."/>
            <person name="Nordberg H.P."/>
            <person name="Cantor M.N."/>
            <person name="Hua S.X."/>
        </authorList>
    </citation>
    <scope>NUCLEOTIDE SEQUENCE [LARGE SCALE GENOMIC DNA]</scope>
    <source>
        <strain evidence="2 3">Marx 270</strain>
    </source>
</reference>
<dbReference type="EMBL" id="KN832000">
    <property type="protein sequence ID" value="KIN99907.1"/>
    <property type="molecule type" value="Genomic_DNA"/>
</dbReference>
<dbReference type="OrthoDB" id="2681472at2759"/>
<accession>A0A0C3ISP1</accession>